<dbReference type="InterPro" id="IPR037883">
    <property type="entry name" value="Knr4/Smi1-like_sf"/>
</dbReference>
<evidence type="ECO:0000313" key="1">
    <source>
        <dbReference type="EMBL" id="MFE9174487.1"/>
    </source>
</evidence>
<dbReference type="Proteomes" id="UP001601197">
    <property type="component" value="Unassembled WGS sequence"/>
</dbReference>
<sequence length="216" mass="23752">MHTTGGDMPSQGTVLGALTVVMPPHDGADEQVDWDAVRRAWGVGFPSDYIAFMSTYGAGGIDGALSVVLPEASTKPADSPDLGGMAAETANMRHMWESEGGPDEVDAGPDSVVAWGVSCGADILGWLTVGHDPNEWPVVVWERHGWPHWKIYDCGMAEFLRRLFTKGFDECPLSDASLWGEPSPHFVHWREERRRWESGVDPYTGEPDPYFGMKFD</sequence>
<dbReference type="SUPFAM" id="SSF160631">
    <property type="entry name" value="SMI1/KNR4-like"/>
    <property type="match status" value="1"/>
</dbReference>
<organism evidence="1 2">
    <name type="scientific">Streptomyces kebangsaanensis</name>
    <dbReference type="NCBI Taxonomy" id="864058"/>
    <lineage>
        <taxon>Bacteria</taxon>
        <taxon>Bacillati</taxon>
        <taxon>Actinomycetota</taxon>
        <taxon>Actinomycetes</taxon>
        <taxon>Kitasatosporales</taxon>
        <taxon>Streptomycetaceae</taxon>
        <taxon>Streptomyces</taxon>
    </lineage>
</organism>
<reference evidence="1 2" key="1">
    <citation type="submission" date="2024-10" db="EMBL/GenBank/DDBJ databases">
        <title>The Natural Products Discovery Center: Release of the First 8490 Sequenced Strains for Exploring Actinobacteria Biosynthetic Diversity.</title>
        <authorList>
            <person name="Kalkreuter E."/>
            <person name="Kautsar S.A."/>
            <person name="Yang D."/>
            <person name="Bader C.D."/>
            <person name="Teijaro C.N."/>
            <person name="Fluegel L."/>
            <person name="Davis C.M."/>
            <person name="Simpson J.R."/>
            <person name="Lauterbach L."/>
            <person name="Steele A.D."/>
            <person name="Gui C."/>
            <person name="Meng S."/>
            <person name="Li G."/>
            <person name="Viehrig K."/>
            <person name="Ye F."/>
            <person name="Su P."/>
            <person name="Kiefer A.F."/>
            <person name="Nichols A."/>
            <person name="Cepeda A.J."/>
            <person name="Yan W."/>
            <person name="Fan B."/>
            <person name="Jiang Y."/>
            <person name="Adhikari A."/>
            <person name="Zheng C.-J."/>
            <person name="Schuster L."/>
            <person name="Cowan T.M."/>
            <person name="Smanski M.J."/>
            <person name="Chevrette M.G."/>
            <person name="De Carvalho L.P.S."/>
            <person name="Shen B."/>
        </authorList>
    </citation>
    <scope>NUCLEOTIDE SEQUENCE [LARGE SCALE GENOMIC DNA]</scope>
    <source>
        <strain evidence="1 2">NPDC007147</strain>
    </source>
</reference>
<dbReference type="RefSeq" id="WP_388354456.1">
    <property type="nucleotide sequence ID" value="NZ_JBIAFJ010000056.1"/>
</dbReference>
<accession>A0ABW6L305</accession>
<keyword evidence="2" id="KW-1185">Reference proteome</keyword>
<proteinExistence type="predicted"/>
<dbReference type="Gene3D" id="3.40.1580.10">
    <property type="entry name" value="SMI1/KNR4-like"/>
    <property type="match status" value="1"/>
</dbReference>
<name>A0ABW6L305_9ACTN</name>
<gene>
    <name evidence="1" type="ORF">ACFYNZ_34500</name>
</gene>
<evidence type="ECO:0000313" key="2">
    <source>
        <dbReference type="Proteomes" id="UP001601197"/>
    </source>
</evidence>
<dbReference type="Pfam" id="PF14568">
    <property type="entry name" value="SUKH_6"/>
    <property type="match status" value="1"/>
</dbReference>
<protein>
    <submittedName>
        <fullName evidence="1">SMI1/KNR4 family protein</fullName>
    </submittedName>
</protein>
<dbReference type="EMBL" id="JBIAFJ010000056">
    <property type="protein sequence ID" value="MFE9174487.1"/>
    <property type="molecule type" value="Genomic_DNA"/>
</dbReference>
<comment type="caution">
    <text evidence="1">The sequence shown here is derived from an EMBL/GenBank/DDBJ whole genome shotgun (WGS) entry which is preliminary data.</text>
</comment>